<comment type="caution">
    <text evidence="2">The sequence shown here is derived from an EMBL/GenBank/DDBJ whole genome shotgun (WGS) entry which is preliminary data.</text>
</comment>
<protein>
    <recommendedName>
        <fullName evidence="4">Ig-like domain-containing protein</fullName>
    </recommendedName>
</protein>
<reference evidence="2" key="1">
    <citation type="submission" date="2022-01" db="EMBL/GenBank/DDBJ databases">
        <authorList>
            <person name="Wang Y."/>
        </authorList>
    </citation>
    <scope>NUCLEOTIDE SEQUENCE</scope>
    <source>
        <strain evidence="2">WB101</strain>
    </source>
</reference>
<organism evidence="2 3">
    <name type="scientific">Rhodohalobacter sulfatireducens</name>
    <dbReference type="NCBI Taxonomy" id="2911366"/>
    <lineage>
        <taxon>Bacteria</taxon>
        <taxon>Pseudomonadati</taxon>
        <taxon>Balneolota</taxon>
        <taxon>Balneolia</taxon>
        <taxon>Balneolales</taxon>
        <taxon>Balneolaceae</taxon>
        <taxon>Rhodohalobacter</taxon>
    </lineage>
</organism>
<feature type="chain" id="PRO_5045601569" description="Ig-like domain-containing protein" evidence="1">
    <location>
        <begin position="26"/>
        <end position="757"/>
    </location>
</feature>
<keyword evidence="1" id="KW-0732">Signal</keyword>
<name>A0ABS9KJV9_9BACT</name>
<proteinExistence type="predicted"/>
<evidence type="ECO:0000256" key="1">
    <source>
        <dbReference type="SAM" id="SignalP"/>
    </source>
</evidence>
<reference evidence="2" key="2">
    <citation type="submission" date="2024-05" db="EMBL/GenBank/DDBJ databases">
        <title>Rhodohalobacter halophilus gen. nov., sp. nov., a moderately halophilic member of the family Balneolaceae.</title>
        <authorList>
            <person name="Xia J."/>
        </authorList>
    </citation>
    <scope>NUCLEOTIDE SEQUENCE</scope>
    <source>
        <strain evidence="2">WB101</strain>
    </source>
</reference>
<evidence type="ECO:0000313" key="2">
    <source>
        <dbReference type="EMBL" id="MCG2591082.1"/>
    </source>
</evidence>
<keyword evidence="3" id="KW-1185">Reference proteome</keyword>
<dbReference type="EMBL" id="JAKLWS010000068">
    <property type="protein sequence ID" value="MCG2591082.1"/>
    <property type="molecule type" value="Genomic_DNA"/>
</dbReference>
<dbReference type="Proteomes" id="UP001165366">
    <property type="component" value="Unassembled WGS sequence"/>
</dbReference>
<sequence length="757" mass="83809">MVGKQFSIRVLFLLTILLSAVQCSDSPSSVDDSNNKEPVQDENEVCESLEIQSDSAEPGDIITVEGFSDELGEDAIAWMKDPENPGSKAPIIFFQDTANESADFILPIHPQEWMNGGKVNIEFVEENQEFTCSGFTFTVEPLTPSPGETERFISAYQDGLKQLIEHLGYNPDNLIGKPTKEVDLAVAPMHMALRALDSDKFENNLMAIMDGSAPIYGNEPLPKNAKNVIDALFAKTKMTENVKKHFSSLLQELENLSKSKNFQKPKSFENSAPEGTNSPGFVSNMMKVQSYYENQLTGDQGTVLELAQLSTDMLTITFGLASFATAGATAPFAVAAGASSLALSVYSLMAQACAYILPGQLTSFITETEPIIFNEDSEITGEWETLMTVESRDFEITGSDIAGYALEFWDPMSAGAVKETIGALHTEFLKLFRDLGMTFWGVTDETGIEWEKNYWQIVVVPERDNERDYFEWELVPLESYNGGPAFEICSDCNDANLGYRPLQEGKAELRIKAYAEPFNFPTTPIETQEVVVNPINIEITPQNPRILLKDVEAGKTVDLSATVEYAENKLLRWTSEKGVIEPKDKLAHNISYKPPAKTGTYEVTAEAITEDGPREGRVPPRTENTYVFVEEEEEGCAHFDEDNAKTVRVEASGSYNNTSEGSDFSISYAFMDADEESESACTDYGAALEDDISLPWSYEKRMSPPFSASINIVGLENHTNNMKLTIYVDDEAVAEYTVDGFLEDDEIEPEDGLVHAE</sequence>
<feature type="signal peptide" evidence="1">
    <location>
        <begin position="1"/>
        <end position="25"/>
    </location>
</feature>
<evidence type="ECO:0000313" key="3">
    <source>
        <dbReference type="Proteomes" id="UP001165366"/>
    </source>
</evidence>
<dbReference type="RefSeq" id="WP_237856637.1">
    <property type="nucleotide sequence ID" value="NZ_JAKLWS010000068.1"/>
</dbReference>
<accession>A0ABS9KJV9</accession>
<evidence type="ECO:0008006" key="4">
    <source>
        <dbReference type="Google" id="ProtNLM"/>
    </source>
</evidence>
<gene>
    <name evidence="2" type="ORF">L6773_21100</name>
</gene>